<keyword evidence="6" id="KW-1185">Reference proteome</keyword>
<feature type="binding site" evidence="4">
    <location>
        <position position="220"/>
    </location>
    <ligand>
        <name>pyruvate</name>
        <dbReference type="ChEBI" id="CHEBI:15361"/>
    </ligand>
</feature>
<protein>
    <submittedName>
        <fullName evidence="5">Dihydrodipicolinate synthase family protein</fullName>
    </submittedName>
</protein>
<dbReference type="EMBL" id="CP039865">
    <property type="protein sequence ID" value="QCK85985.1"/>
    <property type="molecule type" value="Genomic_DNA"/>
</dbReference>
<dbReference type="PIRSF" id="PIRSF001365">
    <property type="entry name" value="DHDPS"/>
    <property type="match status" value="1"/>
</dbReference>
<accession>A0A4D7QGC0</accession>
<dbReference type="Proteomes" id="UP000298588">
    <property type="component" value="Chromosome"/>
</dbReference>
<dbReference type="PANTHER" id="PTHR12128:SF66">
    <property type="entry name" value="4-HYDROXY-2-OXOGLUTARATE ALDOLASE, MITOCHONDRIAL"/>
    <property type="match status" value="1"/>
</dbReference>
<reference evidence="5 6" key="1">
    <citation type="submission" date="2019-04" db="EMBL/GenBank/DDBJ databases">
        <title>Phreatobacter aquaticus sp. nov.</title>
        <authorList>
            <person name="Choi A."/>
            <person name="Baek K."/>
        </authorList>
    </citation>
    <scope>NUCLEOTIDE SEQUENCE [LARGE SCALE GENOMIC DNA]</scope>
    <source>
        <strain evidence="5 6">NMCR1094</strain>
    </source>
</reference>
<dbReference type="CDD" id="cd00408">
    <property type="entry name" value="DHDPS-like"/>
    <property type="match status" value="1"/>
</dbReference>
<proteinExistence type="inferred from homology"/>
<dbReference type="PANTHER" id="PTHR12128">
    <property type="entry name" value="DIHYDRODIPICOLINATE SYNTHASE"/>
    <property type="match status" value="1"/>
</dbReference>
<evidence type="ECO:0000256" key="1">
    <source>
        <dbReference type="ARBA" id="ARBA00007592"/>
    </source>
</evidence>
<sequence>MKVNGTDLSKAEGVYVIAATPFHDDGRIDEKSTDSMVDFYRSCGCTGMTILGVMGEAPKLSAEESVAISKQIIKRAGPSMPVIVGVSSPGFANMQTLAKTVMDAGAAGVMIAPPNTLRTDDQIVGYYKQAVDAIGADIPFVIQDFPLTFSVIMSPKVIRSIIQELPSCVMLKHEDWPGLEKISALRGFEADGSMRHVSILCGNGGLFLDFECERGADGAMTGYAFPDMLVETVKLMKAGKRDAAHDLFDAHLPMIRYEQQPGAGLAVRKYLMKKRGVIASDAQRKPSAPLSAKARAEVDYLFDRLAKLDARAKAA</sequence>
<dbReference type="AlphaFoldDB" id="A0A4D7QGC0"/>
<dbReference type="InterPro" id="IPR002220">
    <property type="entry name" value="DapA-like"/>
</dbReference>
<comment type="similarity">
    <text evidence="1 3">Belongs to the DapA family.</text>
</comment>
<dbReference type="GO" id="GO:0005829">
    <property type="term" value="C:cytosol"/>
    <property type="evidence" value="ECO:0007669"/>
    <property type="project" value="TreeGrafter"/>
</dbReference>
<evidence type="ECO:0000313" key="6">
    <source>
        <dbReference type="Proteomes" id="UP000298588"/>
    </source>
</evidence>
<keyword evidence="2 3" id="KW-0456">Lyase</keyword>
<evidence type="ECO:0000256" key="4">
    <source>
        <dbReference type="PIRSR" id="PIRSR001365-2"/>
    </source>
</evidence>
<dbReference type="GO" id="GO:0008840">
    <property type="term" value="F:4-hydroxy-tetrahydrodipicolinate synthase activity"/>
    <property type="evidence" value="ECO:0007669"/>
    <property type="project" value="TreeGrafter"/>
</dbReference>
<dbReference type="RefSeq" id="WP_137099317.1">
    <property type="nucleotide sequence ID" value="NZ_CP039865.1"/>
</dbReference>
<dbReference type="Pfam" id="PF00701">
    <property type="entry name" value="DHDPS"/>
    <property type="match status" value="1"/>
</dbReference>
<evidence type="ECO:0000313" key="5">
    <source>
        <dbReference type="EMBL" id="QCK85985.1"/>
    </source>
</evidence>
<gene>
    <name evidence="5" type="ORF">E8L99_09555</name>
</gene>
<dbReference type="SMART" id="SM01130">
    <property type="entry name" value="DHDPS"/>
    <property type="match status" value="1"/>
</dbReference>
<dbReference type="InterPro" id="IPR013785">
    <property type="entry name" value="Aldolase_TIM"/>
</dbReference>
<name>A0A4D7QGC0_9HYPH</name>
<dbReference type="SUPFAM" id="SSF51569">
    <property type="entry name" value="Aldolase"/>
    <property type="match status" value="1"/>
</dbReference>
<dbReference type="OrthoDB" id="9796205at2"/>
<evidence type="ECO:0000256" key="2">
    <source>
        <dbReference type="ARBA" id="ARBA00023239"/>
    </source>
</evidence>
<dbReference type="Gene3D" id="3.20.20.70">
    <property type="entry name" value="Aldolase class I"/>
    <property type="match status" value="1"/>
</dbReference>
<dbReference type="KEGG" id="paqt:E8L99_09555"/>
<evidence type="ECO:0000256" key="3">
    <source>
        <dbReference type="PIRNR" id="PIRNR001365"/>
    </source>
</evidence>
<organism evidence="5 6">
    <name type="scientific">Phreatobacter aquaticus</name>
    <dbReference type="NCBI Taxonomy" id="2570229"/>
    <lineage>
        <taxon>Bacteria</taxon>
        <taxon>Pseudomonadati</taxon>
        <taxon>Pseudomonadota</taxon>
        <taxon>Alphaproteobacteria</taxon>
        <taxon>Hyphomicrobiales</taxon>
        <taxon>Phreatobacteraceae</taxon>
        <taxon>Phreatobacter</taxon>
    </lineage>
</organism>